<name>A0A1L6JC19_9SPHN</name>
<evidence type="ECO:0000256" key="3">
    <source>
        <dbReference type="ARBA" id="ARBA00022723"/>
    </source>
</evidence>
<evidence type="ECO:0000313" key="11">
    <source>
        <dbReference type="Proteomes" id="UP000286681"/>
    </source>
</evidence>
<dbReference type="AlphaFoldDB" id="A0A1L6JC19"/>
<gene>
    <name evidence="8" type="ORF">BRX40_11965</name>
    <name evidence="9" type="ORF">CA257_20275</name>
</gene>
<dbReference type="GO" id="GO:0006107">
    <property type="term" value="P:oxaloacetate metabolic process"/>
    <property type="evidence" value="ECO:0007669"/>
    <property type="project" value="TreeGrafter"/>
</dbReference>
<dbReference type="Pfam" id="PF03328">
    <property type="entry name" value="HpcH_HpaI"/>
    <property type="match status" value="1"/>
</dbReference>
<dbReference type="EMBL" id="CP018820">
    <property type="protein sequence ID" value="APR53050.1"/>
    <property type="molecule type" value="Genomic_DNA"/>
</dbReference>
<dbReference type="KEGG" id="skr:BRX40_11965"/>
<dbReference type="RefSeq" id="WP_075151728.1">
    <property type="nucleotide sequence ID" value="NZ_CP018820.1"/>
</dbReference>
<evidence type="ECO:0000313" key="10">
    <source>
        <dbReference type="Proteomes" id="UP000185161"/>
    </source>
</evidence>
<accession>A0A1L6JC19</accession>
<dbReference type="Proteomes" id="UP000185161">
    <property type="component" value="Chromosome"/>
</dbReference>
<evidence type="ECO:0000313" key="8">
    <source>
        <dbReference type="EMBL" id="APR53050.1"/>
    </source>
</evidence>
<feature type="binding site" evidence="6">
    <location>
        <position position="145"/>
    </location>
    <ligand>
        <name>Mg(2+)</name>
        <dbReference type="ChEBI" id="CHEBI:18420"/>
    </ligand>
</feature>
<feature type="binding site" evidence="5">
    <location>
        <position position="118"/>
    </location>
    <ligand>
        <name>substrate</name>
    </ligand>
</feature>
<keyword evidence="10" id="KW-1185">Reference proteome</keyword>
<dbReference type="PIRSF" id="PIRSF015582">
    <property type="entry name" value="Cit_lyase_B"/>
    <property type="match status" value="1"/>
</dbReference>
<dbReference type="GO" id="GO:0016829">
    <property type="term" value="F:lyase activity"/>
    <property type="evidence" value="ECO:0007669"/>
    <property type="project" value="UniProtKB-KW"/>
</dbReference>
<comment type="cofactor">
    <cofactor evidence="1">
        <name>Mg(2+)</name>
        <dbReference type="ChEBI" id="CHEBI:18420"/>
    </cofactor>
</comment>
<dbReference type="Proteomes" id="UP000286681">
    <property type="component" value="Unassembled WGS sequence"/>
</dbReference>
<evidence type="ECO:0000259" key="7">
    <source>
        <dbReference type="Pfam" id="PF03328"/>
    </source>
</evidence>
<dbReference type="PANTHER" id="PTHR32308:SF10">
    <property type="entry name" value="CITRATE LYASE SUBUNIT BETA"/>
    <property type="match status" value="1"/>
</dbReference>
<dbReference type="InterPro" id="IPR005000">
    <property type="entry name" value="Aldolase/citrate-lyase_domain"/>
</dbReference>
<organism evidence="8 10">
    <name type="scientific">Sphingomonas koreensis</name>
    <dbReference type="NCBI Taxonomy" id="93064"/>
    <lineage>
        <taxon>Bacteria</taxon>
        <taxon>Pseudomonadati</taxon>
        <taxon>Pseudomonadota</taxon>
        <taxon>Alphaproteobacteria</taxon>
        <taxon>Sphingomonadales</taxon>
        <taxon>Sphingomonadaceae</taxon>
        <taxon>Sphingomonas</taxon>
    </lineage>
</organism>
<reference evidence="8" key="1">
    <citation type="submission" date="2016-12" db="EMBL/GenBank/DDBJ databases">
        <title>Whole genome sequencing of Sphingomonas koreensis.</title>
        <authorList>
            <person name="Conlan S."/>
            <person name="Thomas P.J."/>
            <person name="Mullikin J."/>
            <person name="Palmore T.N."/>
            <person name="Frank K.M."/>
            <person name="Segre J.A."/>
        </authorList>
    </citation>
    <scope>NUCLEOTIDE SEQUENCE</scope>
    <source>
        <strain evidence="8">ABOJV</strain>
    </source>
</reference>
<dbReference type="Gene3D" id="3.20.20.60">
    <property type="entry name" value="Phosphoenolpyruvate-binding domains"/>
    <property type="match status" value="1"/>
</dbReference>
<dbReference type="GO" id="GO:0000287">
    <property type="term" value="F:magnesium ion binding"/>
    <property type="evidence" value="ECO:0007669"/>
    <property type="project" value="TreeGrafter"/>
</dbReference>
<proteinExistence type="inferred from homology"/>
<keyword evidence="8" id="KW-0456">Lyase</keyword>
<keyword evidence="4 6" id="KW-0460">Magnesium</keyword>
<dbReference type="STRING" id="93064.BRX40_11965"/>
<dbReference type="InterPro" id="IPR011206">
    <property type="entry name" value="Citrate_lyase_beta/mcl1/mcl2"/>
</dbReference>
<sequence>MRSKLFVPCSRPEFFDKALASAADALSFDLEDSVPADGKAAARARLAAFLASDAVRGTPKRIIVRVNDPAGPDFAADIEAIRNCRIDLINLPKIEDAPGVIAAANATGRAIGLLVNIETPHALMRAAAIANAHPRVAGLQVGLNDLFATLGADRRDPRAVHAALWQIRLGAAAAGIFAYDGAWPDLADEAGFRAEAGMAQALGYMGKSCIHPRQIAAANEVFDHTLDRAVARRLVAAAQAAALDGRGAFLFEGRMVDRPMIAQAQALLAGDDA</sequence>
<dbReference type="OrthoDB" id="9800547at2"/>
<protein>
    <submittedName>
        <fullName evidence="8">CoA ester lyase</fullName>
    </submittedName>
</protein>
<keyword evidence="3 6" id="KW-0479">Metal-binding</keyword>
<dbReference type="EMBL" id="QQWO01000024">
    <property type="protein sequence ID" value="RSU99245.1"/>
    <property type="molecule type" value="Genomic_DNA"/>
</dbReference>
<evidence type="ECO:0000256" key="4">
    <source>
        <dbReference type="ARBA" id="ARBA00022842"/>
    </source>
</evidence>
<dbReference type="GeneID" id="44133281"/>
<evidence type="ECO:0000256" key="5">
    <source>
        <dbReference type="PIRSR" id="PIRSR015582-1"/>
    </source>
</evidence>
<dbReference type="PANTHER" id="PTHR32308">
    <property type="entry name" value="LYASE BETA SUBUNIT, PUTATIVE (AFU_ORTHOLOGUE AFUA_4G13030)-RELATED"/>
    <property type="match status" value="1"/>
</dbReference>
<evidence type="ECO:0000313" key="9">
    <source>
        <dbReference type="EMBL" id="RSU99245.1"/>
    </source>
</evidence>
<evidence type="ECO:0000256" key="1">
    <source>
        <dbReference type="ARBA" id="ARBA00001946"/>
    </source>
</evidence>
<dbReference type="InterPro" id="IPR040442">
    <property type="entry name" value="Pyrv_kinase-like_dom_sf"/>
</dbReference>
<dbReference type="InterPro" id="IPR015813">
    <property type="entry name" value="Pyrv/PenolPyrv_kinase-like_dom"/>
</dbReference>
<comment type="similarity">
    <text evidence="2">Belongs to the HpcH/HpaI aldolase family.</text>
</comment>
<dbReference type="SUPFAM" id="SSF51621">
    <property type="entry name" value="Phosphoenolpyruvate/pyruvate domain"/>
    <property type="match status" value="1"/>
</dbReference>
<reference evidence="9 11" key="3">
    <citation type="submission" date="2018-07" db="EMBL/GenBank/DDBJ databases">
        <title>Genomic and Epidemiologic Investigation of an Indolent Hospital Outbreak.</title>
        <authorList>
            <person name="Johnson R.C."/>
            <person name="Deming C."/>
            <person name="Conlan S."/>
            <person name="Zellmer C.J."/>
            <person name="Michelin A.V."/>
            <person name="Lee-Lin S."/>
            <person name="Thomas P.J."/>
            <person name="Park M."/>
            <person name="Weingarten R.A."/>
            <person name="Less J."/>
            <person name="Dekker J.P."/>
            <person name="Frank K.M."/>
            <person name="Musser K.A."/>
            <person name="Mcquiston J.R."/>
            <person name="Henderson D.K."/>
            <person name="Lau A.F."/>
            <person name="Palmore T.N."/>
            <person name="Segre J.A."/>
        </authorList>
    </citation>
    <scope>NUCLEOTIDE SEQUENCE [LARGE SCALE GENOMIC DNA]</scope>
    <source>
        <strain evidence="9 11">SK-NIH.Env10_0317</strain>
    </source>
</reference>
<feature type="domain" description="HpcH/HpaI aldolase/citrate lyase" evidence="7">
    <location>
        <begin position="2"/>
        <end position="212"/>
    </location>
</feature>
<reference evidence="10" key="2">
    <citation type="submission" date="2016-12" db="EMBL/GenBank/DDBJ databases">
        <title>Whole genome sequencing of Sphingomonas sp. ABOJV.</title>
        <authorList>
            <person name="Conlan S."/>
            <person name="Thomas P.J."/>
            <person name="Mullikin J."/>
            <person name="Palmore T.N."/>
            <person name="Frank K.M."/>
            <person name="Segre J.A."/>
        </authorList>
    </citation>
    <scope>NUCLEOTIDE SEQUENCE [LARGE SCALE GENOMIC DNA]</scope>
    <source>
        <strain evidence="10">ABOJV</strain>
    </source>
</reference>
<evidence type="ECO:0000256" key="2">
    <source>
        <dbReference type="ARBA" id="ARBA00005568"/>
    </source>
</evidence>
<feature type="binding site" evidence="6">
    <location>
        <position position="118"/>
    </location>
    <ligand>
        <name>Mg(2+)</name>
        <dbReference type="ChEBI" id="CHEBI:18420"/>
    </ligand>
</feature>
<feature type="binding site" evidence="5">
    <location>
        <position position="65"/>
    </location>
    <ligand>
        <name>substrate</name>
    </ligand>
</feature>
<evidence type="ECO:0000256" key="6">
    <source>
        <dbReference type="PIRSR" id="PIRSR015582-2"/>
    </source>
</evidence>